<accession>A0A834I803</accession>
<reference evidence="3" key="1">
    <citation type="submission" date="2020-08" db="EMBL/GenBank/DDBJ databases">
        <title>Genome sequencing and assembly of the red palm weevil Rhynchophorus ferrugineus.</title>
        <authorList>
            <person name="Dias G.B."/>
            <person name="Bergman C.M."/>
            <person name="Manee M."/>
        </authorList>
    </citation>
    <scope>NUCLEOTIDE SEQUENCE</scope>
    <source>
        <strain evidence="3">AA-2017</strain>
        <tissue evidence="3">Whole larva</tissue>
    </source>
</reference>
<evidence type="ECO:0008006" key="5">
    <source>
        <dbReference type="Google" id="ProtNLM"/>
    </source>
</evidence>
<feature type="coiled-coil region" evidence="2">
    <location>
        <begin position="65"/>
        <end position="92"/>
    </location>
</feature>
<dbReference type="EMBL" id="JAACXV010012864">
    <property type="protein sequence ID" value="KAF7274371.1"/>
    <property type="molecule type" value="Genomic_DNA"/>
</dbReference>
<name>A0A834I803_RHYFE</name>
<sequence>MLTSLKDKLLTVTKNSGKRSAVAVAEKIKSITSRVDGDRENLVQINHILTNSSLTRNISQCLTQIKQLYSSCEVIEQKLVELEDVINEAEFRNIKKKHLHHLDCYRQRKAESLKYLQQSLEDNYQQKLKDHDIKKKSQLEERQKVFQEAFRSDLETYKHLGTIPKVNLPKQQNGAILEEIELDFDQKELDKFFEDENNVNGGL</sequence>
<comment type="similarity">
    <text evidence="1">Belongs to the dysbindin family.</text>
</comment>
<protein>
    <recommendedName>
        <fullName evidence="5">Dysbindin-like protein</fullName>
    </recommendedName>
</protein>
<dbReference type="AlphaFoldDB" id="A0A834I803"/>
<dbReference type="PANTHER" id="PTHR16294">
    <property type="entry name" value="DYSTROBREVIN BINDING PROTEIN 1 DYSBINDIN"/>
    <property type="match status" value="1"/>
</dbReference>
<keyword evidence="4" id="KW-1185">Reference proteome</keyword>
<organism evidence="3 4">
    <name type="scientific">Rhynchophorus ferrugineus</name>
    <name type="common">Red palm weevil</name>
    <name type="synonym">Curculio ferrugineus</name>
    <dbReference type="NCBI Taxonomy" id="354439"/>
    <lineage>
        <taxon>Eukaryota</taxon>
        <taxon>Metazoa</taxon>
        <taxon>Ecdysozoa</taxon>
        <taxon>Arthropoda</taxon>
        <taxon>Hexapoda</taxon>
        <taxon>Insecta</taxon>
        <taxon>Pterygota</taxon>
        <taxon>Neoptera</taxon>
        <taxon>Endopterygota</taxon>
        <taxon>Coleoptera</taxon>
        <taxon>Polyphaga</taxon>
        <taxon>Cucujiformia</taxon>
        <taxon>Curculionidae</taxon>
        <taxon>Dryophthorinae</taxon>
        <taxon>Rhynchophorus</taxon>
    </lineage>
</organism>
<evidence type="ECO:0000313" key="4">
    <source>
        <dbReference type="Proteomes" id="UP000625711"/>
    </source>
</evidence>
<evidence type="ECO:0000313" key="3">
    <source>
        <dbReference type="EMBL" id="KAF7274371.1"/>
    </source>
</evidence>
<comment type="caution">
    <text evidence="3">The sequence shown here is derived from an EMBL/GenBank/DDBJ whole genome shotgun (WGS) entry which is preliminary data.</text>
</comment>
<evidence type="ECO:0000256" key="1">
    <source>
        <dbReference type="ARBA" id="ARBA00008686"/>
    </source>
</evidence>
<keyword evidence="2" id="KW-0175">Coiled coil</keyword>
<dbReference type="OrthoDB" id="2445127at2759"/>
<evidence type="ECO:0000256" key="2">
    <source>
        <dbReference type="SAM" id="Coils"/>
    </source>
</evidence>
<gene>
    <name evidence="3" type="ORF">GWI33_012957</name>
</gene>
<dbReference type="GO" id="GO:0005737">
    <property type="term" value="C:cytoplasm"/>
    <property type="evidence" value="ECO:0007669"/>
    <property type="project" value="InterPro"/>
</dbReference>
<dbReference type="PANTHER" id="PTHR16294:SF6">
    <property type="entry name" value="DYNAMIN N-TERMINAL DOMAIN-CONTAINING PROTEIN"/>
    <property type="match status" value="1"/>
</dbReference>
<dbReference type="InterPro" id="IPR007531">
    <property type="entry name" value="Dysbindin"/>
</dbReference>
<proteinExistence type="inferred from homology"/>
<dbReference type="Proteomes" id="UP000625711">
    <property type="component" value="Unassembled WGS sequence"/>
</dbReference>